<accession>A0ABR4P2F2</accession>
<reference evidence="9 10" key="1">
    <citation type="submission" date="2024-06" db="EMBL/GenBank/DDBJ databases">
        <title>Complete genome of Phlyctema vagabunda strain 19-DSS-EL-015.</title>
        <authorList>
            <person name="Fiorenzani C."/>
        </authorList>
    </citation>
    <scope>NUCLEOTIDE SEQUENCE [LARGE SCALE GENOMIC DNA]</scope>
    <source>
        <strain evidence="9 10">19-DSS-EL-015</strain>
    </source>
</reference>
<keyword evidence="7" id="KW-0472">Membrane</keyword>
<comment type="similarity">
    <text evidence="4">Belongs to the putative lipase ROG1 family.</text>
</comment>
<comment type="caution">
    <text evidence="9">The sequence shown here is derived from an EMBL/GenBank/DDBJ whole genome shotgun (WGS) entry which is preliminary data.</text>
</comment>
<dbReference type="Gene3D" id="1.25.40.10">
    <property type="entry name" value="Tetratricopeptide repeat domain"/>
    <property type="match status" value="2"/>
</dbReference>
<evidence type="ECO:0000256" key="3">
    <source>
        <dbReference type="ARBA" id="ARBA00004370"/>
    </source>
</evidence>
<dbReference type="InterPro" id="IPR011990">
    <property type="entry name" value="TPR-like_helical_dom_sf"/>
</dbReference>
<keyword evidence="5" id="KW-0256">Endoplasmic reticulum</keyword>
<evidence type="ECO:0000256" key="6">
    <source>
        <dbReference type="ARBA" id="ARBA00023128"/>
    </source>
</evidence>
<dbReference type="Pfam" id="PF05057">
    <property type="entry name" value="DUF676"/>
    <property type="match status" value="1"/>
</dbReference>
<keyword evidence="6" id="KW-0496">Mitochondrion</keyword>
<dbReference type="PANTHER" id="PTHR48182">
    <property type="entry name" value="PROTEIN SERAC1"/>
    <property type="match status" value="1"/>
</dbReference>
<dbReference type="SUPFAM" id="SSF48452">
    <property type="entry name" value="TPR-like"/>
    <property type="match status" value="1"/>
</dbReference>
<keyword evidence="10" id="KW-1185">Reference proteome</keyword>
<evidence type="ECO:0000256" key="5">
    <source>
        <dbReference type="ARBA" id="ARBA00022824"/>
    </source>
</evidence>
<dbReference type="Proteomes" id="UP001629113">
    <property type="component" value="Unassembled WGS sequence"/>
</dbReference>
<dbReference type="EMBL" id="JBFCZG010000011">
    <property type="protein sequence ID" value="KAL3417461.1"/>
    <property type="molecule type" value="Genomic_DNA"/>
</dbReference>
<evidence type="ECO:0000259" key="8">
    <source>
        <dbReference type="Pfam" id="PF05057"/>
    </source>
</evidence>
<evidence type="ECO:0000313" key="9">
    <source>
        <dbReference type="EMBL" id="KAL3417461.1"/>
    </source>
</evidence>
<evidence type="ECO:0000256" key="2">
    <source>
        <dbReference type="ARBA" id="ARBA00004240"/>
    </source>
</evidence>
<dbReference type="PANTHER" id="PTHR48182:SF2">
    <property type="entry name" value="PROTEIN SERAC1"/>
    <property type="match status" value="1"/>
</dbReference>
<dbReference type="InterPro" id="IPR007751">
    <property type="entry name" value="DUF676_lipase-like"/>
</dbReference>
<dbReference type="InterPro" id="IPR029058">
    <property type="entry name" value="AB_hydrolase_fold"/>
</dbReference>
<name>A0ABR4P2F2_9HELO</name>
<evidence type="ECO:0000313" key="10">
    <source>
        <dbReference type="Proteomes" id="UP001629113"/>
    </source>
</evidence>
<organism evidence="9 10">
    <name type="scientific">Phlyctema vagabunda</name>
    <dbReference type="NCBI Taxonomy" id="108571"/>
    <lineage>
        <taxon>Eukaryota</taxon>
        <taxon>Fungi</taxon>
        <taxon>Dikarya</taxon>
        <taxon>Ascomycota</taxon>
        <taxon>Pezizomycotina</taxon>
        <taxon>Leotiomycetes</taxon>
        <taxon>Helotiales</taxon>
        <taxon>Dermateaceae</taxon>
        <taxon>Phlyctema</taxon>
    </lineage>
</organism>
<dbReference type="InterPro" id="IPR052374">
    <property type="entry name" value="SERAC1"/>
</dbReference>
<feature type="domain" description="DUF676" evidence="8">
    <location>
        <begin position="85"/>
        <end position="166"/>
    </location>
</feature>
<dbReference type="Gene3D" id="3.40.50.1820">
    <property type="entry name" value="alpha/beta hydrolase"/>
    <property type="match status" value="1"/>
</dbReference>
<comment type="subcellular location">
    <subcellularLocation>
        <location evidence="2">Endoplasmic reticulum</location>
    </subcellularLocation>
    <subcellularLocation>
        <location evidence="3">Membrane</location>
    </subcellularLocation>
    <subcellularLocation>
        <location evidence="1">Mitochondrion</location>
    </subcellularLocation>
</comment>
<gene>
    <name evidence="9" type="ORF">PVAG01_11461</name>
</gene>
<sequence length="721" mass="79712">MDFNNLEYPFLEEVCSPSELHKVDLVFVHGLNPKGRKQHPFETWTHENGVFWPTAFLGEDFPSARILVYGYNSSVTNPEFMSTARIKDHAENLLNLLALERQGQSSAKIVFVGHSLGGLVIKQALFNAHQNPQYTKLRTATYGLVFFGCPHHGAKGVELGNVAAKVAKFVSNGSASNELLDCLKHNSFFTREMSENFKYQLEQYMVVSFFETKPMQLGGFGPASVGHVVVERDSAVLGIGSREFVVPLDADHSAMCKIGTRGQRYKHVKGNIKTLVDGALVSMQGFVPPPTMVGNAPPLPPRFSPAGAPPYAGTPPVQPTPKVTGVEYTPSGNDPKSILIAEHKNKGRWEQAKQLEQQVFQEHHSTLGAEHHSTLTAAHDLAATQLSMGFIEDSSKWSNWVASTCRHFLGVEHRLTMKADSLASEVMQDLGQRQESDVACATVFARQQDCLGDNDLDTLETQRRLAYIRHESGQTKDALTRLQKRTDTLKGLLGDTHILVFKSVLDFIEVMLPSAFGDTLNTARFSNEVQQASTIMTPVYAELRAALGPKNKLTIRALRILGTIKLLEGETTEASDNLRRALSNSEELLGRDHPETLSCVVMIGCLAGKGNGVSYNGQMSSEMRPWLERYLDWTERRKGKAHPEAKATLQLLANSYFVGKDYGKAEDYFERLSLVSGGDTSQEAQQNSSMLQLCKMSNRYLTPRPSGATASVTDFLSRLKF</sequence>
<evidence type="ECO:0000256" key="7">
    <source>
        <dbReference type="ARBA" id="ARBA00023136"/>
    </source>
</evidence>
<proteinExistence type="inferred from homology"/>
<evidence type="ECO:0000256" key="4">
    <source>
        <dbReference type="ARBA" id="ARBA00007920"/>
    </source>
</evidence>
<dbReference type="SUPFAM" id="SSF53474">
    <property type="entry name" value="alpha/beta-Hydrolases"/>
    <property type="match status" value="1"/>
</dbReference>
<protein>
    <submittedName>
        <fullName evidence="9">NB-ARC domain-containing protein</fullName>
    </submittedName>
</protein>
<evidence type="ECO:0000256" key="1">
    <source>
        <dbReference type="ARBA" id="ARBA00004173"/>
    </source>
</evidence>